<dbReference type="Pfam" id="PF04681">
    <property type="entry name" value="Bys1"/>
    <property type="match status" value="1"/>
</dbReference>
<sequence length="158" mass="16373">MLNKLTILLAATAAPANVLAIGAAVIVNRCPFPVTAWSVGSAITGPFSIPATTGVWNEGFLHDALTGGRAIKITRSPDGLYTGAPQTIFAYTLDEPRVWFDLSDVFGDAFAGNKVIERSSDAGCANPAIIWPTGVPPAGSQVKVCNANQDVTLTLCAA</sequence>
<name>A0AAE0K5V6_9PEZI</name>
<accession>A0AAE0K5V6</accession>
<evidence type="ECO:0000313" key="2">
    <source>
        <dbReference type="EMBL" id="KAK3369991.1"/>
    </source>
</evidence>
<keyword evidence="3" id="KW-1185">Reference proteome</keyword>
<feature type="chain" id="PRO_5042018042" evidence="1">
    <location>
        <begin position="21"/>
        <end position="158"/>
    </location>
</feature>
<dbReference type="InterPro" id="IPR006771">
    <property type="entry name" value="CetA-like"/>
</dbReference>
<reference evidence="2" key="2">
    <citation type="submission" date="2023-06" db="EMBL/GenBank/DDBJ databases">
        <authorList>
            <consortium name="Lawrence Berkeley National Laboratory"/>
            <person name="Haridas S."/>
            <person name="Hensen N."/>
            <person name="Bonometti L."/>
            <person name="Westerberg I."/>
            <person name="Brannstrom I.O."/>
            <person name="Guillou S."/>
            <person name="Cros-Aarteil S."/>
            <person name="Calhoun S."/>
            <person name="Kuo A."/>
            <person name="Mondo S."/>
            <person name="Pangilinan J."/>
            <person name="Riley R."/>
            <person name="LaButti K."/>
            <person name="Andreopoulos B."/>
            <person name="Lipzen A."/>
            <person name="Chen C."/>
            <person name="Yanf M."/>
            <person name="Daum C."/>
            <person name="Ng V."/>
            <person name="Clum A."/>
            <person name="Steindorff A."/>
            <person name="Ohm R."/>
            <person name="Martin F."/>
            <person name="Silar P."/>
            <person name="Natvig D."/>
            <person name="Lalanne C."/>
            <person name="Gautier V."/>
            <person name="Ament-velasquez S.L."/>
            <person name="Kruys A."/>
            <person name="Hutchinson M.I."/>
            <person name="Powell A.J."/>
            <person name="Barry K."/>
            <person name="Miller A.N."/>
            <person name="Grigoriev I.V."/>
            <person name="Debuchy R."/>
            <person name="Gladieux P."/>
            <person name="Thoren M.H."/>
            <person name="Johannesson H."/>
        </authorList>
    </citation>
    <scope>NUCLEOTIDE SEQUENCE</scope>
    <source>
        <strain evidence="2">CBS 232.78</strain>
    </source>
</reference>
<feature type="signal peptide" evidence="1">
    <location>
        <begin position="1"/>
        <end position="20"/>
    </location>
</feature>
<comment type="caution">
    <text evidence="2">The sequence shown here is derived from an EMBL/GenBank/DDBJ whole genome shotgun (WGS) entry which is preliminary data.</text>
</comment>
<reference evidence="2" key="1">
    <citation type="journal article" date="2023" name="Mol. Phylogenet. Evol.">
        <title>Genome-scale phylogeny and comparative genomics of the fungal order Sordariales.</title>
        <authorList>
            <person name="Hensen N."/>
            <person name="Bonometti L."/>
            <person name="Westerberg I."/>
            <person name="Brannstrom I.O."/>
            <person name="Guillou S."/>
            <person name="Cros-Aarteil S."/>
            <person name="Calhoun S."/>
            <person name="Haridas S."/>
            <person name="Kuo A."/>
            <person name="Mondo S."/>
            <person name="Pangilinan J."/>
            <person name="Riley R."/>
            <person name="LaButti K."/>
            <person name="Andreopoulos B."/>
            <person name="Lipzen A."/>
            <person name="Chen C."/>
            <person name="Yan M."/>
            <person name="Daum C."/>
            <person name="Ng V."/>
            <person name="Clum A."/>
            <person name="Steindorff A."/>
            <person name="Ohm R.A."/>
            <person name="Martin F."/>
            <person name="Silar P."/>
            <person name="Natvig D.O."/>
            <person name="Lalanne C."/>
            <person name="Gautier V."/>
            <person name="Ament-Velasquez S.L."/>
            <person name="Kruys A."/>
            <person name="Hutchinson M.I."/>
            <person name="Powell A.J."/>
            <person name="Barry K."/>
            <person name="Miller A.N."/>
            <person name="Grigoriev I.V."/>
            <person name="Debuchy R."/>
            <person name="Gladieux P."/>
            <person name="Hiltunen Thoren M."/>
            <person name="Johannesson H."/>
        </authorList>
    </citation>
    <scope>NUCLEOTIDE SEQUENCE</scope>
    <source>
        <strain evidence="2">CBS 232.78</strain>
    </source>
</reference>
<dbReference type="EMBL" id="JAULSW010000009">
    <property type="protein sequence ID" value="KAK3369991.1"/>
    <property type="molecule type" value="Genomic_DNA"/>
</dbReference>
<dbReference type="AlphaFoldDB" id="A0AAE0K5V6"/>
<gene>
    <name evidence="2" type="ORF">B0H63DRAFT_527753</name>
</gene>
<protein>
    <submittedName>
        <fullName evidence="2">BYS1 domain protein</fullName>
    </submittedName>
</protein>
<dbReference type="PANTHER" id="PTHR36195">
    <property type="entry name" value="DOMAIN PROTEIN, PUTATIVE (AFU_ORTHOLOGUE AFUA_5G01990)-RELATED-RELATED"/>
    <property type="match status" value="1"/>
</dbReference>
<keyword evidence="1" id="KW-0732">Signal</keyword>
<dbReference type="Proteomes" id="UP001285441">
    <property type="component" value="Unassembled WGS sequence"/>
</dbReference>
<evidence type="ECO:0000256" key="1">
    <source>
        <dbReference type="SAM" id="SignalP"/>
    </source>
</evidence>
<evidence type="ECO:0000313" key="3">
    <source>
        <dbReference type="Proteomes" id="UP001285441"/>
    </source>
</evidence>
<proteinExistence type="predicted"/>
<dbReference type="PANTHER" id="PTHR36195:SF4">
    <property type="entry name" value="DOMAIN PROTEIN, PUTATIVE (AFU_ORTHOLOGUE AFUA_5G01990)-RELATED"/>
    <property type="match status" value="1"/>
</dbReference>
<organism evidence="2 3">
    <name type="scientific">Podospora didyma</name>
    <dbReference type="NCBI Taxonomy" id="330526"/>
    <lineage>
        <taxon>Eukaryota</taxon>
        <taxon>Fungi</taxon>
        <taxon>Dikarya</taxon>
        <taxon>Ascomycota</taxon>
        <taxon>Pezizomycotina</taxon>
        <taxon>Sordariomycetes</taxon>
        <taxon>Sordariomycetidae</taxon>
        <taxon>Sordariales</taxon>
        <taxon>Podosporaceae</taxon>
        <taxon>Podospora</taxon>
    </lineage>
</organism>